<sequence length="81" mass="9230">VYDYCDFSLLWTEVSRNGQFFAGGEVLAAHRILIWTEDGHSYIYQLLNSGLSKSIYPADGRVLKETIYPHLLCSTSVEENK</sequence>
<feature type="non-terminal residue" evidence="1">
    <location>
        <position position="1"/>
    </location>
</feature>
<comment type="caution">
    <text evidence="1">The sequence shown here is derived from an EMBL/GenBank/DDBJ whole genome shotgun (WGS) entry which is preliminary data.</text>
</comment>
<organism evidence="1 2">
    <name type="scientific">Marmota monax</name>
    <name type="common">Woodchuck</name>
    <dbReference type="NCBI Taxonomy" id="9995"/>
    <lineage>
        <taxon>Eukaryota</taxon>
        <taxon>Metazoa</taxon>
        <taxon>Chordata</taxon>
        <taxon>Craniata</taxon>
        <taxon>Vertebrata</taxon>
        <taxon>Euteleostomi</taxon>
        <taxon>Mammalia</taxon>
        <taxon>Eutheria</taxon>
        <taxon>Euarchontoglires</taxon>
        <taxon>Glires</taxon>
        <taxon>Rodentia</taxon>
        <taxon>Sciuromorpha</taxon>
        <taxon>Sciuridae</taxon>
        <taxon>Xerinae</taxon>
        <taxon>Marmotini</taxon>
        <taxon>Marmota</taxon>
    </lineage>
</organism>
<evidence type="ECO:0000313" key="1">
    <source>
        <dbReference type="EMBL" id="VTJ72739.1"/>
    </source>
</evidence>
<dbReference type="Proteomes" id="UP000335636">
    <property type="component" value="Unassembled WGS sequence"/>
</dbReference>
<evidence type="ECO:0008006" key="3">
    <source>
        <dbReference type="Google" id="ProtNLM"/>
    </source>
</evidence>
<accession>A0A5E4BUY4</accession>
<protein>
    <recommendedName>
        <fullName evidence="3">Dipeptidylpeptidase IV N-terminal domain-containing protein</fullName>
    </recommendedName>
</protein>
<dbReference type="PANTHER" id="PTHR44099">
    <property type="entry name" value="RABCONNECTIN-3B, ISOFORM A"/>
    <property type="match status" value="1"/>
</dbReference>
<evidence type="ECO:0000313" key="2">
    <source>
        <dbReference type="Proteomes" id="UP000335636"/>
    </source>
</evidence>
<reference evidence="1" key="1">
    <citation type="submission" date="2019-04" db="EMBL/GenBank/DDBJ databases">
        <authorList>
            <person name="Alioto T."/>
            <person name="Alioto T."/>
        </authorList>
    </citation>
    <scope>NUCLEOTIDE SEQUENCE [LARGE SCALE GENOMIC DNA]</scope>
</reference>
<dbReference type="InterPro" id="IPR049916">
    <property type="entry name" value="WDR72-like"/>
</dbReference>
<dbReference type="GO" id="GO:0005737">
    <property type="term" value="C:cytoplasm"/>
    <property type="evidence" value="ECO:0007669"/>
    <property type="project" value="TreeGrafter"/>
</dbReference>
<feature type="non-terminal residue" evidence="1">
    <location>
        <position position="81"/>
    </location>
</feature>
<dbReference type="PANTHER" id="PTHR44099:SF2">
    <property type="entry name" value="WD REPEAT-CONTAINING PROTEIN 72"/>
    <property type="match status" value="1"/>
</dbReference>
<keyword evidence="2" id="KW-1185">Reference proteome</keyword>
<dbReference type="EMBL" id="CABDUW010000639">
    <property type="protein sequence ID" value="VTJ72739.1"/>
    <property type="molecule type" value="Genomic_DNA"/>
</dbReference>
<proteinExistence type="predicted"/>
<dbReference type="GO" id="GO:0072659">
    <property type="term" value="P:protein localization to plasma membrane"/>
    <property type="evidence" value="ECO:0007669"/>
    <property type="project" value="TreeGrafter"/>
</dbReference>
<name>A0A5E4BUY4_MARMO</name>
<dbReference type="AlphaFoldDB" id="A0A5E4BUY4"/>
<gene>
    <name evidence="1" type="ORF">MONAX_5E026161</name>
</gene>